<feature type="domain" description="S5 DRBM" evidence="2">
    <location>
        <begin position="50"/>
        <end position="113"/>
    </location>
</feature>
<dbReference type="GO" id="GO:0003735">
    <property type="term" value="F:structural constituent of ribosome"/>
    <property type="evidence" value="ECO:0007669"/>
    <property type="project" value="UniProtKB-UniRule"/>
</dbReference>
<dbReference type="AlphaFoldDB" id="A0AAW0H9M1"/>
<reference evidence="3 4" key="1">
    <citation type="journal article" date="2023" name="bioRxiv">
        <title>Conserved and derived expression patterns and positive selection on dental genes reveal complex evolutionary context of ever-growing rodent molars.</title>
        <authorList>
            <person name="Calamari Z.T."/>
            <person name="Song A."/>
            <person name="Cohen E."/>
            <person name="Akter M."/>
            <person name="Roy R.D."/>
            <person name="Hallikas O."/>
            <person name="Christensen M.M."/>
            <person name="Li P."/>
            <person name="Marangoni P."/>
            <person name="Jernvall J."/>
            <person name="Klein O.D."/>
        </authorList>
    </citation>
    <scope>NUCLEOTIDE SEQUENCE [LARGE SCALE GENOMIC DNA]</scope>
    <source>
        <strain evidence="3">V071</strain>
    </source>
</reference>
<name>A0AAW0H9M1_MYOGA</name>
<evidence type="ECO:0000256" key="1">
    <source>
        <dbReference type="PROSITE-ProRule" id="PRU00268"/>
    </source>
</evidence>
<dbReference type="InterPro" id="IPR014721">
    <property type="entry name" value="Ribsml_uS5_D2-typ_fold_subgr"/>
</dbReference>
<evidence type="ECO:0000313" key="4">
    <source>
        <dbReference type="Proteomes" id="UP001488838"/>
    </source>
</evidence>
<dbReference type="Gene3D" id="3.30.230.10">
    <property type="match status" value="1"/>
</dbReference>
<keyword evidence="1" id="KW-0687">Ribonucleoprotein</keyword>
<dbReference type="Gene3D" id="3.30.160.20">
    <property type="match status" value="1"/>
</dbReference>
<dbReference type="EMBL" id="JBBHLL010000735">
    <property type="protein sequence ID" value="KAK7798065.1"/>
    <property type="molecule type" value="Genomic_DNA"/>
</dbReference>
<dbReference type="Proteomes" id="UP001488838">
    <property type="component" value="Unassembled WGS sequence"/>
</dbReference>
<protein>
    <recommendedName>
        <fullName evidence="2">S5 DRBM domain-containing protein</fullName>
    </recommendedName>
</protein>
<keyword evidence="1" id="KW-0689">Ribosomal protein</keyword>
<dbReference type="Pfam" id="PF00333">
    <property type="entry name" value="Ribosomal_S5"/>
    <property type="match status" value="1"/>
</dbReference>
<evidence type="ECO:0000313" key="3">
    <source>
        <dbReference type="EMBL" id="KAK7798065.1"/>
    </source>
</evidence>
<dbReference type="GO" id="GO:0006412">
    <property type="term" value="P:translation"/>
    <property type="evidence" value="ECO:0007669"/>
    <property type="project" value="InterPro"/>
</dbReference>
<comment type="caution">
    <text evidence="3">The sequence shown here is derived from an EMBL/GenBank/DDBJ whole genome shotgun (WGS) entry which is preliminary data.</text>
</comment>
<dbReference type="GO" id="GO:1990904">
    <property type="term" value="C:ribonucleoprotein complex"/>
    <property type="evidence" value="ECO:0007669"/>
    <property type="project" value="UniProtKB-UniRule"/>
</dbReference>
<dbReference type="SUPFAM" id="SSF54768">
    <property type="entry name" value="dsRNA-binding domain-like"/>
    <property type="match status" value="1"/>
</dbReference>
<dbReference type="GO" id="GO:0005840">
    <property type="term" value="C:ribosome"/>
    <property type="evidence" value="ECO:0007669"/>
    <property type="project" value="UniProtKB-KW"/>
</dbReference>
<accession>A0AAW0H9M1</accession>
<proteinExistence type="predicted"/>
<evidence type="ECO:0000259" key="2">
    <source>
        <dbReference type="PROSITE" id="PS50881"/>
    </source>
</evidence>
<gene>
    <name evidence="3" type="ORF">U0070_005887</name>
</gene>
<dbReference type="GO" id="GO:0003723">
    <property type="term" value="F:RNA binding"/>
    <property type="evidence" value="ECO:0007669"/>
    <property type="project" value="InterPro"/>
</dbReference>
<dbReference type="InterPro" id="IPR013810">
    <property type="entry name" value="Ribosomal_uS5_N"/>
</dbReference>
<organism evidence="3 4">
    <name type="scientific">Myodes glareolus</name>
    <name type="common">Bank vole</name>
    <name type="synonym">Clethrionomys glareolus</name>
    <dbReference type="NCBI Taxonomy" id="447135"/>
    <lineage>
        <taxon>Eukaryota</taxon>
        <taxon>Metazoa</taxon>
        <taxon>Chordata</taxon>
        <taxon>Craniata</taxon>
        <taxon>Vertebrata</taxon>
        <taxon>Euteleostomi</taxon>
        <taxon>Mammalia</taxon>
        <taxon>Eutheria</taxon>
        <taxon>Euarchontoglires</taxon>
        <taxon>Glires</taxon>
        <taxon>Rodentia</taxon>
        <taxon>Myomorpha</taxon>
        <taxon>Muroidea</taxon>
        <taxon>Cricetidae</taxon>
        <taxon>Arvicolinae</taxon>
        <taxon>Myodes</taxon>
    </lineage>
</organism>
<dbReference type="PROSITE" id="PS50881">
    <property type="entry name" value="S5_DSRBD"/>
    <property type="match status" value="1"/>
</dbReference>
<keyword evidence="4" id="KW-1185">Reference proteome</keyword>
<sequence length="170" mass="18881">MNKEDKRLLLQENTKQQMMWVQQYGGPQGQDEEAVAASMEDSKASRLVEVKDEVLKTMPAQMQTWADQKTRFKASITNGEYNGHFGLGVECSKEVATTIQGFIFLDKLPIVPVQGRAGFDNCCYTSAKDCTATLGNFSKAIFDAISKTCSYLTPDLWKETVFTVSLSGIN</sequence>